<dbReference type="Proteomes" id="UP001221757">
    <property type="component" value="Unassembled WGS sequence"/>
</dbReference>
<name>A0AAD7DA18_MYCRO</name>
<comment type="caution">
    <text evidence="2">The sequence shown here is derived from an EMBL/GenBank/DDBJ whole genome shotgun (WGS) entry which is preliminary data.</text>
</comment>
<keyword evidence="3" id="KW-1185">Reference proteome</keyword>
<dbReference type="EMBL" id="JARKIE010000094">
    <property type="protein sequence ID" value="KAJ7686726.1"/>
    <property type="molecule type" value="Genomic_DNA"/>
</dbReference>
<feature type="transmembrane region" description="Helical" evidence="1">
    <location>
        <begin position="184"/>
        <end position="206"/>
    </location>
</feature>
<protein>
    <submittedName>
        <fullName evidence="2">Uncharacterized protein</fullName>
    </submittedName>
</protein>
<sequence>MLNQEWWQEFQKLSKKFRVSQLGNNSRAHVFATLICAHLLYVYIPSAFPAPSTRSTMPKTRKNNVKNLGKHAVKPNNRTWSSRGRTPEHSHIYASPNAIARPRAASRMPLALLLPLDILLKQYNLFLSMSHNYMLRYHPNELRDDMSIEGDTSSSIVPSSSPFTPSVDFGAWANVPFLDLDLDILPSLLGIDGVSVSIMLLICLVLEGCSGRRVRLWAMLRNGDGGRTAGVQLLC</sequence>
<feature type="transmembrane region" description="Helical" evidence="1">
    <location>
        <begin position="28"/>
        <end position="48"/>
    </location>
</feature>
<keyword evidence="1" id="KW-0812">Transmembrane</keyword>
<gene>
    <name evidence="2" type="ORF">B0H17DRAFT_1136804</name>
</gene>
<evidence type="ECO:0000313" key="2">
    <source>
        <dbReference type="EMBL" id="KAJ7686726.1"/>
    </source>
</evidence>
<organism evidence="2 3">
    <name type="scientific">Mycena rosella</name>
    <name type="common">Pink bonnet</name>
    <name type="synonym">Agaricus rosellus</name>
    <dbReference type="NCBI Taxonomy" id="1033263"/>
    <lineage>
        <taxon>Eukaryota</taxon>
        <taxon>Fungi</taxon>
        <taxon>Dikarya</taxon>
        <taxon>Basidiomycota</taxon>
        <taxon>Agaricomycotina</taxon>
        <taxon>Agaricomycetes</taxon>
        <taxon>Agaricomycetidae</taxon>
        <taxon>Agaricales</taxon>
        <taxon>Marasmiineae</taxon>
        <taxon>Mycenaceae</taxon>
        <taxon>Mycena</taxon>
    </lineage>
</organism>
<evidence type="ECO:0000256" key="1">
    <source>
        <dbReference type="SAM" id="Phobius"/>
    </source>
</evidence>
<reference evidence="2" key="1">
    <citation type="submission" date="2023-03" db="EMBL/GenBank/DDBJ databases">
        <title>Massive genome expansion in bonnet fungi (Mycena s.s.) driven by repeated elements and novel gene families across ecological guilds.</title>
        <authorList>
            <consortium name="Lawrence Berkeley National Laboratory"/>
            <person name="Harder C.B."/>
            <person name="Miyauchi S."/>
            <person name="Viragh M."/>
            <person name="Kuo A."/>
            <person name="Thoen E."/>
            <person name="Andreopoulos B."/>
            <person name="Lu D."/>
            <person name="Skrede I."/>
            <person name="Drula E."/>
            <person name="Henrissat B."/>
            <person name="Morin E."/>
            <person name="Kohler A."/>
            <person name="Barry K."/>
            <person name="LaButti K."/>
            <person name="Morin E."/>
            <person name="Salamov A."/>
            <person name="Lipzen A."/>
            <person name="Mereny Z."/>
            <person name="Hegedus B."/>
            <person name="Baldrian P."/>
            <person name="Stursova M."/>
            <person name="Weitz H."/>
            <person name="Taylor A."/>
            <person name="Grigoriev I.V."/>
            <person name="Nagy L.G."/>
            <person name="Martin F."/>
            <person name="Kauserud H."/>
        </authorList>
    </citation>
    <scope>NUCLEOTIDE SEQUENCE</scope>
    <source>
        <strain evidence="2">CBHHK067</strain>
    </source>
</reference>
<keyword evidence="1" id="KW-0472">Membrane</keyword>
<accession>A0AAD7DA18</accession>
<evidence type="ECO:0000313" key="3">
    <source>
        <dbReference type="Proteomes" id="UP001221757"/>
    </source>
</evidence>
<keyword evidence="1" id="KW-1133">Transmembrane helix</keyword>
<dbReference type="AlphaFoldDB" id="A0AAD7DA18"/>
<proteinExistence type="predicted"/>